<evidence type="ECO:0000256" key="1">
    <source>
        <dbReference type="SAM" id="MobiDB-lite"/>
    </source>
</evidence>
<protein>
    <submittedName>
        <fullName evidence="2">Uncharacterized protein</fullName>
    </submittedName>
</protein>
<feature type="compositionally biased region" description="Basic residues" evidence="1">
    <location>
        <begin position="661"/>
        <end position="676"/>
    </location>
</feature>
<dbReference type="Proteomes" id="UP000051861">
    <property type="component" value="Unassembled WGS sequence"/>
</dbReference>
<gene>
    <name evidence="2" type="ORF">AMJ44_04430</name>
</gene>
<feature type="compositionally biased region" description="Basic and acidic residues" evidence="1">
    <location>
        <begin position="616"/>
        <end position="655"/>
    </location>
</feature>
<feature type="region of interest" description="Disordered" evidence="1">
    <location>
        <begin position="616"/>
        <end position="676"/>
    </location>
</feature>
<reference evidence="2 3" key="1">
    <citation type="journal article" date="2015" name="Microbiome">
        <title>Genomic resolution of linkages in carbon, nitrogen, and sulfur cycling among widespread estuary sediment bacteria.</title>
        <authorList>
            <person name="Baker B.J."/>
            <person name="Lazar C.S."/>
            <person name="Teske A.P."/>
            <person name="Dick G.J."/>
        </authorList>
    </citation>
    <scope>NUCLEOTIDE SEQUENCE [LARGE SCALE GENOMIC DNA]</scope>
    <source>
        <strain evidence="2">DG_54_3</strain>
    </source>
</reference>
<proteinExistence type="predicted"/>
<evidence type="ECO:0000313" key="3">
    <source>
        <dbReference type="Proteomes" id="UP000051861"/>
    </source>
</evidence>
<organism evidence="2 3">
    <name type="scientific">candidate division WOR-1 bacterium DG_54_3</name>
    <dbReference type="NCBI Taxonomy" id="1703775"/>
    <lineage>
        <taxon>Bacteria</taxon>
        <taxon>Bacillati</taxon>
        <taxon>Saganbacteria</taxon>
    </lineage>
</organism>
<dbReference type="AlphaFoldDB" id="A0A0S7Y355"/>
<comment type="caution">
    <text evidence="2">The sequence shown here is derived from an EMBL/GenBank/DDBJ whole genome shotgun (WGS) entry which is preliminary data.</text>
</comment>
<dbReference type="EMBL" id="LIZX01000030">
    <property type="protein sequence ID" value="KPJ69175.1"/>
    <property type="molecule type" value="Genomic_DNA"/>
</dbReference>
<name>A0A0S7Y355_UNCSA</name>
<sequence length="676" mass="78622">MDFCFTVPKPPPFIPIFPKDGVFGEEDITNNQTTERGRRWLFSRVNFLQEMMKFLPTQRSIAPLSGENLDNTLDLEDGINVHSKSRFPGNVNEDDFWAMGTISKEDYVPGLDFHFGASEFQHFDFVGNEKESKWYDEFNEVQYQGGEIGDIDEAMDAFKFYDMTYVYKRRGSGYVNDEDLKYVLDYSKLFEDKKSNLSGSRNYFEWIYENFNQNSNGPDSNKGIAWILGLIESKRRIAFAQTELWGSHRPYARTISYPGQGDVEYDFSSYGSLDELSDADKISKTKEWLDPTAADWRGKEAGQHNLFLLTLYFELWNHAGQWVGTLSAGRPWNDEASATFDRYKTWMDGIFSNFKDNWIFSGNFDQLKNQLDNWDNGNAPRAEDVRNLFSSFKILPVYVKRELAKLDGISGNHSKVEEVVGTLNDLFNEGGIFSTWSKYKEHVLTSLKAEFFGHLDEDKDRSTNDDYYPMMGGLSNISMYPISSEGFNGIERAWSGGNYWVRNCEGWDGGKSVWTDRIDIADEIEARSRGSMRGLFSGLSFNEVTNPNLELHLWLHGEDKGNARLYDHSFGFYTYHNLLNRTNTYLGYAFETKIVSKALKRQYDKKMKIYKEEKARDKEQRIDRARERGRDMAKRLAKAREERKRQMKLLHERRAISQKNSLKRRRPERAAKKKRA</sequence>
<evidence type="ECO:0000313" key="2">
    <source>
        <dbReference type="EMBL" id="KPJ69175.1"/>
    </source>
</evidence>
<accession>A0A0S7Y355</accession>